<accession>A0A5N5SN01</accession>
<organism evidence="2 3">
    <name type="scientific">Armadillidium nasatum</name>
    <dbReference type="NCBI Taxonomy" id="96803"/>
    <lineage>
        <taxon>Eukaryota</taxon>
        <taxon>Metazoa</taxon>
        <taxon>Ecdysozoa</taxon>
        <taxon>Arthropoda</taxon>
        <taxon>Crustacea</taxon>
        <taxon>Multicrustacea</taxon>
        <taxon>Malacostraca</taxon>
        <taxon>Eumalacostraca</taxon>
        <taxon>Peracarida</taxon>
        <taxon>Isopoda</taxon>
        <taxon>Oniscidea</taxon>
        <taxon>Crinocheta</taxon>
        <taxon>Armadillidiidae</taxon>
        <taxon>Armadillidium</taxon>
    </lineage>
</organism>
<evidence type="ECO:0000313" key="3">
    <source>
        <dbReference type="Proteomes" id="UP000326759"/>
    </source>
</evidence>
<proteinExistence type="predicted"/>
<dbReference type="EMBL" id="SEYY01023124">
    <property type="protein sequence ID" value="KAB7495080.1"/>
    <property type="molecule type" value="Genomic_DNA"/>
</dbReference>
<feature type="coiled-coil region" evidence="1">
    <location>
        <begin position="31"/>
        <end position="65"/>
    </location>
</feature>
<evidence type="ECO:0000256" key="1">
    <source>
        <dbReference type="SAM" id="Coils"/>
    </source>
</evidence>
<dbReference type="OrthoDB" id="204305at2759"/>
<comment type="caution">
    <text evidence="2">The sequence shown here is derived from an EMBL/GenBank/DDBJ whole genome shotgun (WGS) entry which is preliminary data.</text>
</comment>
<keyword evidence="1" id="KW-0175">Coiled coil</keyword>
<dbReference type="Proteomes" id="UP000326759">
    <property type="component" value="Unassembled WGS sequence"/>
</dbReference>
<name>A0A5N5SN01_9CRUS</name>
<sequence length="378" mass="44358">MQESSEASPVSLKIKFSSYRKKLQLQRKIKLQLHKEKLALHKEKLQASQRKASKLHKNYDEIVKENSVKKLKSKSNIKIDVEKIYTNKLCNCTRVGKYSKNQISNLPQSTCSDFSTQRGKGQRVLSYSYYSIAKNLTKDSIYFKRYFEAIKYRVREAKRLYKGWTVKIYTNVTREDSYVNEILCEVYCNNDEVDLCDISNLPVFGAELKNHNGMFWRFLPLGDPTVDVFLSRDTDSVIQRREFDAVSEWLTTNKTFHVMRDHPFHSHLVLGGLWGAKNVNREELEILRNRIFAANDSHSYNYDQLILRNIVWPLAKNNVVQHDSFMCHKHEGSRAFPTAREIDIYVGWGPYGKEEALKIFQKTMCPLQCRKKPEWTRC</sequence>
<dbReference type="AlphaFoldDB" id="A0A5N5SN01"/>
<gene>
    <name evidence="2" type="ORF">Anas_04122</name>
</gene>
<evidence type="ECO:0000313" key="2">
    <source>
        <dbReference type="EMBL" id="KAB7495080.1"/>
    </source>
</evidence>
<reference evidence="2 3" key="1">
    <citation type="journal article" date="2019" name="PLoS Biol.">
        <title>Sex chromosomes control vertical transmission of feminizing Wolbachia symbionts in an isopod.</title>
        <authorList>
            <person name="Becking T."/>
            <person name="Chebbi M.A."/>
            <person name="Giraud I."/>
            <person name="Moumen B."/>
            <person name="Laverre T."/>
            <person name="Caubet Y."/>
            <person name="Peccoud J."/>
            <person name="Gilbert C."/>
            <person name="Cordaux R."/>
        </authorList>
    </citation>
    <scope>NUCLEOTIDE SEQUENCE [LARGE SCALE GENOMIC DNA]</scope>
    <source>
        <strain evidence="2">ANa2</strain>
        <tissue evidence="2">Whole body excluding digestive tract and cuticle</tissue>
    </source>
</reference>
<protein>
    <submittedName>
        <fullName evidence="2">Uncharacterized protein</fullName>
    </submittedName>
</protein>
<keyword evidence="3" id="KW-1185">Reference proteome</keyword>